<protein>
    <recommendedName>
        <fullName evidence="2">BACK domain-containing protein</fullName>
    </recommendedName>
</protein>
<dbReference type="SMART" id="SM00367">
    <property type="entry name" value="LRR_CC"/>
    <property type="match status" value="5"/>
</dbReference>
<dbReference type="SUPFAM" id="SSF52047">
    <property type="entry name" value="RNI-like"/>
    <property type="match status" value="1"/>
</dbReference>
<reference evidence="3" key="1">
    <citation type="submission" date="2022-12" db="EMBL/GenBank/DDBJ databases">
        <title>Draft genome assemblies for two species of Escallonia (Escalloniales).</title>
        <authorList>
            <person name="Chanderbali A."/>
            <person name="Dervinis C."/>
            <person name="Anghel I."/>
            <person name="Soltis D."/>
            <person name="Soltis P."/>
            <person name="Zapata F."/>
        </authorList>
    </citation>
    <scope>NUCLEOTIDE SEQUENCE</scope>
    <source>
        <strain evidence="3">UCBG64.0493</strain>
        <tissue evidence="3">Leaf</tissue>
    </source>
</reference>
<comment type="caution">
    <text evidence="3">The sequence shown here is derived from an EMBL/GenBank/DDBJ whole genome shotgun (WGS) entry which is preliminary data.</text>
</comment>
<sequence>MWAISSNSFDDLPYDLLLSCLKHPYLTIDSEKSLSDALLNWLAASEERKSNWTDMLKQPLTHYVCPVYRFALAFSHYGLPLYYQNFLLVGKRSCSYFSKFADESINAILALVNHPFTGSVNSLGDDDLSHLRLRLTKYTKRVDVSGCPQITPVIMLLSILPCSYSSYQILKKKLKQYSMSRERLAGDNFQISWGLWPALTFEAVQELDITNCPMLNLEAAIECFCKSFPSLRVLKAAYFLNFRVTKLQQLVGRLPLLCDVDLTVDISPVRPTKMSILSSLPVTAPRISASSLGIDSCPSVATLSCISRPLLSNLTRLTLEGRTDVGDFELKKVTELCVSLCYLNLKGCTSMTDAGIADLILRCVKLHSIVICDTSFGQHSVMALCSSKPNFDHSAAPQINEDSHSLAYKLQTLHIGGCTGVNEDSLTQLLSQVHLLKSLCLRETQLVDNGLYNFLGFSLEMLDVSNTKVSTAALAHVAERNAGLKCLKARGCRNFLKQDKTEGEASTSPHASKELYLALRRSCKLEEVAIGWGSSCFSIETLKPAITMLRAITVGLGGSLGQDGLKLLAASCPLLESVILYFQVISDAILMDMLKSFIHLQVLALCYCLGEISSLCFQVNMPFLRKLRLERVTPWMTNDDLVILTQSAANLVELTLLGCSLLNSGQWLDCGKVTTNGVTSLLQCQALEDILLRHNGSGLQRDFILDAASKLPMLRKVSLDVCDAKDGDFDIPNFADRYFLSTVKIARCKHQRCTFDLQNMEARRAPVHKETLVMVWDSRNLTHTVVKERL</sequence>
<dbReference type="InterPro" id="IPR032675">
    <property type="entry name" value="LRR_dom_sf"/>
</dbReference>
<dbReference type="GO" id="GO:0031146">
    <property type="term" value="P:SCF-dependent proteasomal ubiquitin-dependent protein catabolic process"/>
    <property type="evidence" value="ECO:0007669"/>
    <property type="project" value="TreeGrafter"/>
</dbReference>
<dbReference type="Gene3D" id="3.80.10.10">
    <property type="entry name" value="Ribonuclease Inhibitor"/>
    <property type="match status" value="2"/>
</dbReference>
<dbReference type="PANTHER" id="PTHR13318:SF95">
    <property type="entry name" value="F-BOX PROTEIN YLR352W"/>
    <property type="match status" value="1"/>
</dbReference>
<evidence type="ECO:0000313" key="4">
    <source>
        <dbReference type="Proteomes" id="UP001188597"/>
    </source>
</evidence>
<organism evidence="3 4">
    <name type="scientific">Escallonia herrerae</name>
    <dbReference type="NCBI Taxonomy" id="1293975"/>
    <lineage>
        <taxon>Eukaryota</taxon>
        <taxon>Viridiplantae</taxon>
        <taxon>Streptophyta</taxon>
        <taxon>Embryophyta</taxon>
        <taxon>Tracheophyta</taxon>
        <taxon>Spermatophyta</taxon>
        <taxon>Magnoliopsida</taxon>
        <taxon>eudicotyledons</taxon>
        <taxon>Gunneridae</taxon>
        <taxon>Pentapetalae</taxon>
        <taxon>asterids</taxon>
        <taxon>campanulids</taxon>
        <taxon>Escalloniales</taxon>
        <taxon>Escalloniaceae</taxon>
        <taxon>Escallonia</taxon>
    </lineage>
</organism>
<dbReference type="InterPro" id="IPR011705">
    <property type="entry name" value="BACK"/>
</dbReference>
<dbReference type="AlphaFoldDB" id="A0AA88XBB1"/>
<proteinExistence type="predicted"/>
<evidence type="ECO:0000313" key="3">
    <source>
        <dbReference type="EMBL" id="KAK3043566.1"/>
    </source>
</evidence>
<dbReference type="EMBL" id="JAVXUP010000005">
    <property type="protein sequence ID" value="KAK3043566.1"/>
    <property type="molecule type" value="Genomic_DNA"/>
</dbReference>
<dbReference type="GO" id="GO:0019005">
    <property type="term" value="C:SCF ubiquitin ligase complex"/>
    <property type="evidence" value="ECO:0007669"/>
    <property type="project" value="TreeGrafter"/>
</dbReference>
<gene>
    <name evidence="3" type="ORF">RJ639_002145</name>
</gene>
<dbReference type="InterPro" id="IPR006553">
    <property type="entry name" value="Leu-rich_rpt_Cys-con_subtyp"/>
</dbReference>
<name>A0AA88XBB1_9ASTE</name>
<dbReference type="Pfam" id="PF07707">
    <property type="entry name" value="BACK"/>
    <property type="match status" value="1"/>
</dbReference>
<comment type="function">
    <text evidence="1">May act as a substrate-specific adapter of an E3 ubiquitin-protein ligase complex (CUL3-RBX1-BTB) which mediates the ubiquitination and subsequent proteasomal degradation of target proteins.</text>
</comment>
<evidence type="ECO:0000259" key="2">
    <source>
        <dbReference type="Pfam" id="PF07707"/>
    </source>
</evidence>
<accession>A0AA88XBB1</accession>
<feature type="domain" description="BACK" evidence="2">
    <location>
        <begin position="5"/>
        <end position="57"/>
    </location>
</feature>
<dbReference type="Proteomes" id="UP001188597">
    <property type="component" value="Unassembled WGS sequence"/>
</dbReference>
<evidence type="ECO:0000256" key="1">
    <source>
        <dbReference type="ARBA" id="ARBA00002668"/>
    </source>
</evidence>
<keyword evidence="4" id="KW-1185">Reference proteome</keyword>
<dbReference type="PANTHER" id="PTHR13318">
    <property type="entry name" value="PARTNER OF PAIRED, ISOFORM B-RELATED"/>
    <property type="match status" value="1"/>
</dbReference>